<dbReference type="Gene3D" id="3.40.50.150">
    <property type="entry name" value="Vaccinia Virus protein VP39"/>
    <property type="match status" value="1"/>
</dbReference>
<dbReference type="Gene3D" id="1.10.10.10">
    <property type="entry name" value="Winged helix-like DNA-binding domain superfamily/Winged helix DNA-binding domain"/>
    <property type="match status" value="1"/>
</dbReference>
<dbReference type="InterPro" id="IPR029063">
    <property type="entry name" value="SAM-dependent_MTases_sf"/>
</dbReference>
<dbReference type="InterPro" id="IPR036390">
    <property type="entry name" value="WH_DNA-bd_sf"/>
</dbReference>
<protein>
    <recommendedName>
        <fullName evidence="1">O-methyltransferase dimerisation domain-containing protein</fullName>
    </recommendedName>
</protein>
<proteinExistence type="predicted"/>
<feature type="domain" description="O-methyltransferase dimerisation" evidence="1">
    <location>
        <begin position="24"/>
        <end position="75"/>
    </location>
</feature>
<gene>
    <name evidence="2" type="ORF">SVIM_LOCUS179809</name>
</gene>
<evidence type="ECO:0000313" key="2">
    <source>
        <dbReference type="EMBL" id="VFU36020.1"/>
    </source>
</evidence>
<dbReference type="Pfam" id="PF08100">
    <property type="entry name" value="Dimerisation"/>
    <property type="match status" value="1"/>
</dbReference>
<dbReference type="SUPFAM" id="SSF46785">
    <property type="entry name" value="Winged helix' DNA-binding domain"/>
    <property type="match status" value="1"/>
</dbReference>
<accession>A0A6N2L7A3</accession>
<dbReference type="InterPro" id="IPR012967">
    <property type="entry name" value="COMT_dimerisation"/>
</dbReference>
<dbReference type="InterPro" id="IPR036388">
    <property type="entry name" value="WH-like_DNA-bd_sf"/>
</dbReference>
<dbReference type="AlphaFoldDB" id="A0A6N2L7A3"/>
<name>A0A6N2L7A3_SALVM</name>
<organism evidence="2">
    <name type="scientific">Salix viminalis</name>
    <name type="common">Common osier</name>
    <name type="synonym">Basket willow</name>
    <dbReference type="NCBI Taxonomy" id="40686"/>
    <lineage>
        <taxon>Eukaryota</taxon>
        <taxon>Viridiplantae</taxon>
        <taxon>Streptophyta</taxon>
        <taxon>Embryophyta</taxon>
        <taxon>Tracheophyta</taxon>
        <taxon>Spermatophyta</taxon>
        <taxon>Magnoliopsida</taxon>
        <taxon>eudicotyledons</taxon>
        <taxon>Gunneridae</taxon>
        <taxon>Pentapetalae</taxon>
        <taxon>rosids</taxon>
        <taxon>fabids</taxon>
        <taxon>Malpighiales</taxon>
        <taxon>Salicaceae</taxon>
        <taxon>Saliceae</taxon>
        <taxon>Salix</taxon>
    </lineage>
</organism>
<sequence length="199" mass="21395">MERTSSDSKMKQEEDVQAGVEICKYVLGFTGMAVVKCATELEIAEAIENHEGPMALSELSSTLGCVPFSLDRIMRSRVRANGTAAFEAAHGADLWKYAAANPAFNKLIDDAMACDAGLAVSAIIESSPKMLVVVMGLHWERLSGKERASEEWDCVLKEAGFSSYNIKPIRAVQSPNLQYLGGWSSGAAVEFRQGASIAG</sequence>
<reference evidence="2" key="1">
    <citation type="submission" date="2019-03" db="EMBL/GenBank/DDBJ databases">
        <authorList>
            <person name="Mank J."/>
            <person name="Almeida P."/>
        </authorList>
    </citation>
    <scope>NUCLEOTIDE SEQUENCE</scope>
    <source>
        <strain evidence="2">78183</strain>
    </source>
</reference>
<dbReference type="GO" id="GO:0046983">
    <property type="term" value="F:protein dimerization activity"/>
    <property type="evidence" value="ECO:0007669"/>
    <property type="project" value="InterPro"/>
</dbReference>
<evidence type="ECO:0000259" key="1">
    <source>
        <dbReference type="Pfam" id="PF08100"/>
    </source>
</evidence>
<dbReference type="Gene3D" id="1.10.287.1350">
    <property type="match status" value="1"/>
</dbReference>
<dbReference type="EMBL" id="CAADRP010001112">
    <property type="protein sequence ID" value="VFU36020.1"/>
    <property type="molecule type" value="Genomic_DNA"/>
</dbReference>